<keyword evidence="8" id="KW-0902">Two-component regulatory system</keyword>
<dbReference type="PROSITE" id="PS50109">
    <property type="entry name" value="HIS_KIN"/>
    <property type="match status" value="1"/>
</dbReference>
<dbReference type="FunCoup" id="A0A3N0VK72">
    <property type="interactions" value="81"/>
</dbReference>
<evidence type="ECO:0000256" key="3">
    <source>
        <dbReference type="ARBA" id="ARBA00022553"/>
    </source>
</evidence>
<dbReference type="Gene3D" id="3.30.565.10">
    <property type="entry name" value="Histidine kinase-like ATPase, C-terminal domain"/>
    <property type="match status" value="1"/>
</dbReference>
<evidence type="ECO:0000256" key="2">
    <source>
        <dbReference type="ARBA" id="ARBA00012438"/>
    </source>
</evidence>
<dbReference type="SUPFAM" id="SSF55874">
    <property type="entry name" value="ATPase domain of HSP90 chaperone/DNA topoisomerase II/histidine kinase"/>
    <property type="match status" value="1"/>
</dbReference>
<dbReference type="NCBIfam" id="NF008293">
    <property type="entry name" value="PRK11073.1"/>
    <property type="match status" value="1"/>
</dbReference>
<keyword evidence="11" id="KW-1185">Reference proteome</keyword>
<evidence type="ECO:0000256" key="1">
    <source>
        <dbReference type="ARBA" id="ARBA00000085"/>
    </source>
</evidence>
<dbReference type="Proteomes" id="UP000282106">
    <property type="component" value="Unassembled WGS sequence"/>
</dbReference>
<evidence type="ECO:0000256" key="4">
    <source>
        <dbReference type="ARBA" id="ARBA00022679"/>
    </source>
</evidence>
<dbReference type="InterPro" id="IPR036890">
    <property type="entry name" value="HATPase_C_sf"/>
</dbReference>
<keyword evidence="4" id="KW-0808">Transferase</keyword>
<keyword evidence="3" id="KW-0597">Phosphoprotein</keyword>
<dbReference type="InterPro" id="IPR035965">
    <property type="entry name" value="PAS-like_dom_sf"/>
</dbReference>
<dbReference type="GO" id="GO:0000155">
    <property type="term" value="F:phosphorelay sensor kinase activity"/>
    <property type="evidence" value="ECO:0007669"/>
    <property type="project" value="InterPro"/>
</dbReference>
<comment type="caution">
    <text evidence="10">The sequence shown here is derived from an EMBL/GenBank/DDBJ whole genome shotgun (WGS) entry which is preliminary data.</text>
</comment>
<dbReference type="PRINTS" id="PR00344">
    <property type="entry name" value="BCTRLSENSOR"/>
</dbReference>
<keyword evidence="7" id="KW-0067">ATP-binding</keyword>
<reference evidence="10 11" key="1">
    <citation type="submission" date="2018-10" db="EMBL/GenBank/DDBJ databases">
        <authorList>
            <person name="Chen W.-M."/>
        </authorList>
    </citation>
    <scope>NUCLEOTIDE SEQUENCE [LARGE SCALE GENOMIC DNA]</scope>
    <source>
        <strain evidence="10 11">THS-13</strain>
    </source>
</reference>
<feature type="domain" description="Histidine kinase" evidence="9">
    <location>
        <begin position="144"/>
        <end position="360"/>
    </location>
</feature>
<evidence type="ECO:0000313" key="10">
    <source>
        <dbReference type="EMBL" id="ROH93157.1"/>
    </source>
</evidence>
<gene>
    <name evidence="10" type="ORF">ED208_01085</name>
</gene>
<keyword evidence="6" id="KW-0418">Kinase</keyword>
<evidence type="ECO:0000256" key="8">
    <source>
        <dbReference type="ARBA" id="ARBA00023012"/>
    </source>
</evidence>
<organism evidence="10 11">
    <name type="scientific">Stagnimonas aquatica</name>
    <dbReference type="NCBI Taxonomy" id="2689987"/>
    <lineage>
        <taxon>Bacteria</taxon>
        <taxon>Pseudomonadati</taxon>
        <taxon>Pseudomonadota</taxon>
        <taxon>Gammaproteobacteria</taxon>
        <taxon>Nevskiales</taxon>
        <taxon>Nevskiaceae</taxon>
        <taxon>Stagnimonas</taxon>
    </lineage>
</organism>
<dbReference type="PANTHER" id="PTHR43065:SF16">
    <property type="entry name" value="SENSORY HISTIDINE KINASE_PHOSPHATASE NTRB"/>
    <property type="match status" value="1"/>
</dbReference>
<dbReference type="SMART" id="SM00388">
    <property type="entry name" value="HisKA"/>
    <property type="match status" value="1"/>
</dbReference>
<evidence type="ECO:0000256" key="5">
    <source>
        <dbReference type="ARBA" id="ARBA00022741"/>
    </source>
</evidence>
<dbReference type="InterPro" id="IPR005467">
    <property type="entry name" value="His_kinase_dom"/>
</dbReference>
<dbReference type="CDD" id="cd00082">
    <property type="entry name" value="HisKA"/>
    <property type="match status" value="1"/>
</dbReference>
<evidence type="ECO:0000259" key="9">
    <source>
        <dbReference type="PROSITE" id="PS50109"/>
    </source>
</evidence>
<dbReference type="SUPFAM" id="SSF47384">
    <property type="entry name" value="Homodimeric domain of signal transducing histidine kinase"/>
    <property type="match status" value="1"/>
</dbReference>
<dbReference type="Gene3D" id="3.30.450.20">
    <property type="entry name" value="PAS domain"/>
    <property type="match status" value="1"/>
</dbReference>
<protein>
    <recommendedName>
        <fullName evidence="2">histidine kinase</fullName>
        <ecNumber evidence="2">2.7.13.3</ecNumber>
    </recommendedName>
</protein>
<dbReference type="InterPro" id="IPR003661">
    <property type="entry name" value="HisK_dim/P_dom"/>
</dbReference>
<accession>A0A3N0VK72</accession>
<keyword evidence="5" id="KW-0547">Nucleotide-binding</keyword>
<dbReference type="Pfam" id="PF02518">
    <property type="entry name" value="HATPase_c"/>
    <property type="match status" value="1"/>
</dbReference>
<sequence>MALLPRTAARVRADSLLDGLTTAVICVDQNLRIAGLNSAAENLFGVGRKHAVNELLVQAIPHFAPQLPRITQALSDFAGFIERESRLSRHGEPPITVDWRVTPFMDGKLRGLLLELLPLDRHLRITRDEWLAAQHQASRELIRGLAHEIKNPLGGIRGAAQLLEREFPDSQHREYTQVIIKEADRLQNLVNRLLGPNRLPKKTSLNIHEVVEHVRQLVQAEGVENITLLRDYDPSIPDLVADREQLIQAVLNVVRNAMQALAARPGTRGIIQLRTRAKRQFTIAGVRHRLVAQIDVEDNGPGIPAELFEKIFYPMVTGRPDGTGLGLPIAQYMVHSHGGLIECASRPGQTIFSIYLPFEPGSTP</sequence>
<dbReference type="PANTHER" id="PTHR43065">
    <property type="entry name" value="SENSOR HISTIDINE KINASE"/>
    <property type="match status" value="1"/>
</dbReference>
<dbReference type="InterPro" id="IPR004358">
    <property type="entry name" value="Sig_transdc_His_kin-like_C"/>
</dbReference>
<evidence type="ECO:0000256" key="7">
    <source>
        <dbReference type="ARBA" id="ARBA00022840"/>
    </source>
</evidence>
<dbReference type="InParanoid" id="A0A3N0VK72"/>
<dbReference type="Gene3D" id="1.10.287.130">
    <property type="match status" value="1"/>
</dbReference>
<dbReference type="EC" id="2.7.13.3" evidence="2"/>
<dbReference type="AlphaFoldDB" id="A0A3N0VK72"/>
<dbReference type="Pfam" id="PF00512">
    <property type="entry name" value="HisKA"/>
    <property type="match status" value="1"/>
</dbReference>
<dbReference type="EMBL" id="RJVO01000001">
    <property type="protein sequence ID" value="ROH93157.1"/>
    <property type="molecule type" value="Genomic_DNA"/>
</dbReference>
<evidence type="ECO:0000256" key="6">
    <source>
        <dbReference type="ARBA" id="ARBA00022777"/>
    </source>
</evidence>
<dbReference type="InterPro" id="IPR013767">
    <property type="entry name" value="PAS_fold"/>
</dbReference>
<evidence type="ECO:0000313" key="11">
    <source>
        <dbReference type="Proteomes" id="UP000282106"/>
    </source>
</evidence>
<dbReference type="SUPFAM" id="SSF55785">
    <property type="entry name" value="PYP-like sensor domain (PAS domain)"/>
    <property type="match status" value="1"/>
</dbReference>
<dbReference type="GO" id="GO:0006355">
    <property type="term" value="P:regulation of DNA-templated transcription"/>
    <property type="evidence" value="ECO:0007669"/>
    <property type="project" value="InterPro"/>
</dbReference>
<name>A0A3N0VK72_9GAMM</name>
<comment type="catalytic activity">
    <reaction evidence="1">
        <text>ATP + protein L-histidine = ADP + protein N-phospho-L-histidine.</text>
        <dbReference type="EC" id="2.7.13.3"/>
    </reaction>
</comment>
<dbReference type="InterPro" id="IPR036097">
    <property type="entry name" value="HisK_dim/P_sf"/>
</dbReference>
<dbReference type="GO" id="GO:0005524">
    <property type="term" value="F:ATP binding"/>
    <property type="evidence" value="ECO:0007669"/>
    <property type="project" value="UniProtKB-KW"/>
</dbReference>
<dbReference type="Pfam" id="PF00989">
    <property type="entry name" value="PAS"/>
    <property type="match status" value="1"/>
</dbReference>
<proteinExistence type="predicted"/>
<dbReference type="SMART" id="SM00387">
    <property type="entry name" value="HATPase_c"/>
    <property type="match status" value="1"/>
</dbReference>
<dbReference type="InterPro" id="IPR003594">
    <property type="entry name" value="HATPase_dom"/>
</dbReference>